<proteinExistence type="predicted"/>
<gene>
    <name evidence="1" type="ORF">FWK35_00016725</name>
</gene>
<dbReference type="Proteomes" id="UP000478052">
    <property type="component" value="Unassembled WGS sequence"/>
</dbReference>
<name>A0A6G0YLD3_APHCR</name>
<dbReference type="EMBL" id="VUJU01003451">
    <property type="protein sequence ID" value="KAF0757851.1"/>
    <property type="molecule type" value="Genomic_DNA"/>
</dbReference>
<comment type="caution">
    <text evidence="1">The sequence shown here is derived from an EMBL/GenBank/DDBJ whole genome shotgun (WGS) entry which is preliminary data.</text>
</comment>
<accession>A0A6G0YLD3</accession>
<reference evidence="1 2" key="1">
    <citation type="submission" date="2019-08" db="EMBL/GenBank/DDBJ databases">
        <title>Whole genome of Aphis craccivora.</title>
        <authorList>
            <person name="Voronova N.V."/>
            <person name="Shulinski R.S."/>
            <person name="Bandarenka Y.V."/>
            <person name="Zhorov D.G."/>
            <person name="Warner D."/>
        </authorList>
    </citation>
    <scope>NUCLEOTIDE SEQUENCE [LARGE SCALE GENOMIC DNA]</scope>
    <source>
        <strain evidence="1">180601</strain>
        <tissue evidence="1">Whole Body</tissue>
    </source>
</reference>
<dbReference type="AlphaFoldDB" id="A0A6G0YLD3"/>
<evidence type="ECO:0000313" key="1">
    <source>
        <dbReference type="EMBL" id="KAF0757851.1"/>
    </source>
</evidence>
<keyword evidence="2" id="KW-1185">Reference proteome</keyword>
<organism evidence="1 2">
    <name type="scientific">Aphis craccivora</name>
    <name type="common">Cowpea aphid</name>
    <dbReference type="NCBI Taxonomy" id="307492"/>
    <lineage>
        <taxon>Eukaryota</taxon>
        <taxon>Metazoa</taxon>
        <taxon>Ecdysozoa</taxon>
        <taxon>Arthropoda</taxon>
        <taxon>Hexapoda</taxon>
        <taxon>Insecta</taxon>
        <taxon>Pterygota</taxon>
        <taxon>Neoptera</taxon>
        <taxon>Paraneoptera</taxon>
        <taxon>Hemiptera</taxon>
        <taxon>Sternorrhyncha</taxon>
        <taxon>Aphidomorpha</taxon>
        <taxon>Aphidoidea</taxon>
        <taxon>Aphididae</taxon>
        <taxon>Aphidini</taxon>
        <taxon>Aphis</taxon>
        <taxon>Aphis</taxon>
    </lineage>
</organism>
<protein>
    <submittedName>
        <fullName evidence="1">Uncharacterized protein</fullName>
    </submittedName>
</protein>
<evidence type="ECO:0000313" key="2">
    <source>
        <dbReference type="Proteomes" id="UP000478052"/>
    </source>
</evidence>
<sequence>MNSERSDECIDFTMIASISNYGGSFQCKSENPWCIIEVKNKQKKKMTEKWKILRNTSFRPNRFFLYGCNSKTNYCKYFKFSRNAHVSVIYIQFNFQNMSIKFFWSYQNTRKFNAKFLIIQILTKIYQIPEYLQIILNLNFAVFRPLKYKPPFSPTSGNYILG</sequence>